<organism evidence="1 2">
    <name type="scientific">Scortum barcoo</name>
    <name type="common">barcoo grunter</name>
    <dbReference type="NCBI Taxonomy" id="214431"/>
    <lineage>
        <taxon>Eukaryota</taxon>
        <taxon>Metazoa</taxon>
        <taxon>Chordata</taxon>
        <taxon>Craniata</taxon>
        <taxon>Vertebrata</taxon>
        <taxon>Euteleostomi</taxon>
        <taxon>Actinopterygii</taxon>
        <taxon>Neopterygii</taxon>
        <taxon>Teleostei</taxon>
        <taxon>Neoteleostei</taxon>
        <taxon>Acanthomorphata</taxon>
        <taxon>Eupercaria</taxon>
        <taxon>Centrarchiformes</taxon>
        <taxon>Terapontoidei</taxon>
        <taxon>Terapontidae</taxon>
        <taxon>Scortum</taxon>
    </lineage>
</organism>
<reference evidence="1" key="1">
    <citation type="submission" date="2022-04" db="EMBL/GenBank/DDBJ databases">
        <title>Jade perch genome.</title>
        <authorList>
            <person name="Chao B."/>
        </authorList>
    </citation>
    <scope>NUCLEOTIDE SEQUENCE</scope>
    <source>
        <strain evidence="1">CB-2022</strain>
    </source>
</reference>
<protein>
    <submittedName>
        <fullName evidence="1">Uncharacterized protein</fullName>
    </submittedName>
</protein>
<sequence>MFSASIVDAGSLKLWTQGLWCLSWRQPPNPVVDNGSNRCRQAEEGLLACGTPDAVDLTGTGRPGQMQAQSRTVLKEAKTRVWEEFGGEAMEEDYIGRPRRDSGKPSGASEGGSSTLPTLFTVRVGSC</sequence>
<proteinExistence type="predicted"/>
<comment type="caution">
    <text evidence="1">The sequence shown here is derived from an EMBL/GenBank/DDBJ whole genome shotgun (WGS) entry which is preliminary data.</text>
</comment>
<dbReference type="EMBL" id="CM041547">
    <property type="protein sequence ID" value="KAI3359359.1"/>
    <property type="molecule type" value="Genomic_DNA"/>
</dbReference>
<accession>A0ACB8VUY2</accession>
<dbReference type="Proteomes" id="UP000831701">
    <property type="component" value="Chromosome 17"/>
</dbReference>
<gene>
    <name evidence="1" type="ORF">L3Q82_002865</name>
</gene>
<name>A0ACB8VUY2_9TELE</name>
<evidence type="ECO:0000313" key="1">
    <source>
        <dbReference type="EMBL" id="KAI3359359.1"/>
    </source>
</evidence>
<evidence type="ECO:0000313" key="2">
    <source>
        <dbReference type="Proteomes" id="UP000831701"/>
    </source>
</evidence>
<keyword evidence="2" id="KW-1185">Reference proteome</keyword>